<organism evidence="1 2">
    <name type="scientific">Ixodes persulcatus</name>
    <name type="common">Taiga tick</name>
    <dbReference type="NCBI Taxonomy" id="34615"/>
    <lineage>
        <taxon>Eukaryota</taxon>
        <taxon>Metazoa</taxon>
        <taxon>Ecdysozoa</taxon>
        <taxon>Arthropoda</taxon>
        <taxon>Chelicerata</taxon>
        <taxon>Arachnida</taxon>
        <taxon>Acari</taxon>
        <taxon>Parasitiformes</taxon>
        <taxon>Ixodida</taxon>
        <taxon>Ixodoidea</taxon>
        <taxon>Ixodidae</taxon>
        <taxon>Ixodinae</taxon>
        <taxon>Ixodes</taxon>
    </lineage>
</organism>
<evidence type="ECO:0000313" key="2">
    <source>
        <dbReference type="Proteomes" id="UP000805193"/>
    </source>
</evidence>
<accession>A0AC60QVT4</accession>
<dbReference type="Proteomes" id="UP000805193">
    <property type="component" value="Unassembled WGS sequence"/>
</dbReference>
<reference evidence="1 2" key="1">
    <citation type="journal article" date="2020" name="Cell">
        <title>Large-Scale Comparative Analyses of Tick Genomes Elucidate Their Genetic Diversity and Vector Capacities.</title>
        <authorList>
            <consortium name="Tick Genome and Microbiome Consortium (TIGMIC)"/>
            <person name="Jia N."/>
            <person name="Wang J."/>
            <person name="Shi W."/>
            <person name="Du L."/>
            <person name="Sun Y."/>
            <person name="Zhan W."/>
            <person name="Jiang J.F."/>
            <person name="Wang Q."/>
            <person name="Zhang B."/>
            <person name="Ji P."/>
            <person name="Bell-Sakyi L."/>
            <person name="Cui X.M."/>
            <person name="Yuan T.T."/>
            <person name="Jiang B.G."/>
            <person name="Yang W.F."/>
            <person name="Lam T.T."/>
            <person name="Chang Q.C."/>
            <person name="Ding S.J."/>
            <person name="Wang X.J."/>
            <person name="Zhu J.G."/>
            <person name="Ruan X.D."/>
            <person name="Zhao L."/>
            <person name="Wei J.T."/>
            <person name="Ye R.Z."/>
            <person name="Que T.C."/>
            <person name="Du C.H."/>
            <person name="Zhou Y.H."/>
            <person name="Cheng J.X."/>
            <person name="Dai P.F."/>
            <person name="Guo W.B."/>
            <person name="Han X.H."/>
            <person name="Huang E.J."/>
            <person name="Li L.F."/>
            <person name="Wei W."/>
            <person name="Gao Y.C."/>
            <person name="Liu J.Z."/>
            <person name="Shao H.Z."/>
            <person name="Wang X."/>
            <person name="Wang C.C."/>
            <person name="Yang T.C."/>
            <person name="Huo Q.B."/>
            <person name="Li W."/>
            <person name="Chen H.Y."/>
            <person name="Chen S.E."/>
            <person name="Zhou L.G."/>
            <person name="Ni X.B."/>
            <person name="Tian J.H."/>
            <person name="Sheng Y."/>
            <person name="Liu T."/>
            <person name="Pan Y.S."/>
            <person name="Xia L.Y."/>
            <person name="Li J."/>
            <person name="Zhao F."/>
            <person name="Cao W.C."/>
        </authorList>
    </citation>
    <scope>NUCLEOTIDE SEQUENCE [LARGE SCALE GENOMIC DNA]</scope>
    <source>
        <strain evidence="1">Iper-2018</strain>
    </source>
</reference>
<proteinExistence type="predicted"/>
<feature type="non-terminal residue" evidence="1">
    <location>
        <position position="158"/>
    </location>
</feature>
<keyword evidence="2" id="KW-1185">Reference proteome</keyword>
<protein>
    <submittedName>
        <fullName evidence="1">Uncharacterized protein</fullName>
    </submittedName>
</protein>
<comment type="caution">
    <text evidence="1">The sequence shown here is derived from an EMBL/GenBank/DDBJ whole genome shotgun (WGS) entry which is preliminary data.</text>
</comment>
<feature type="non-terminal residue" evidence="1">
    <location>
        <position position="1"/>
    </location>
</feature>
<evidence type="ECO:0000313" key="1">
    <source>
        <dbReference type="EMBL" id="KAG0443460.1"/>
    </source>
</evidence>
<sequence length="158" mass="16667">RLARAGATRVSTGGGRNGGGQRNPWELTDDALEPGSRLGRSAAVHATEFRPTGAPRIAAAQEQTVRRPAATKGFRKTEEAADKVIGGETDQRANPRYPIDGVRADGVSSRNSDTHRGPIYFPDGGGKGASPTEVRSGEAWGDHFPVGLWIDDFEGSSA</sequence>
<name>A0AC60QVT4_IXOPE</name>
<dbReference type="EMBL" id="JABSTQ010003389">
    <property type="protein sequence ID" value="KAG0443460.1"/>
    <property type="molecule type" value="Genomic_DNA"/>
</dbReference>
<gene>
    <name evidence="1" type="ORF">HPB47_014889</name>
</gene>